<feature type="chain" id="PRO_5003467716" description="PepSY domain-containing protein" evidence="2">
    <location>
        <begin position="23"/>
        <end position="166"/>
    </location>
</feature>
<protein>
    <recommendedName>
        <fullName evidence="5">PepSY domain-containing protein</fullName>
    </recommendedName>
</protein>
<evidence type="ECO:0000256" key="1">
    <source>
        <dbReference type="SAM" id="MobiDB-lite"/>
    </source>
</evidence>
<keyword evidence="4" id="KW-1185">Reference proteome</keyword>
<proteinExistence type="predicted"/>
<keyword evidence="2" id="KW-0732">Signal</keyword>
<gene>
    <name evidence="3" type="ordered locus">KKY_2028</name>
</gene>
<dbReference type="KEGG" id="phl:KKY_2028"/>
<feature type="signal peptide" evidence="2">
    <location>
        <begin position="1"/>
        <end position="22"/>
    </location>
</feature>
<dbReference type="EMBL" id="CP003075">
    <property type="protein sequence ID" value="AEQ52038.1"/>
    <property type="molecule type" value="Genomic_DNA"/>
</dbReference>
<evidence type="ECO:0008006" key="5">
    <source>
        <dbReference type="Google" id="ProtNLM"/>
    </source>
</evidence>
<organism evidence="3 4">
    <name type="scientific">Pelagibacterium halotolerans (strain DSM 22347 / JCM 15775 / CGMCC 1.7692 / B2)</name>
    <dbReference type="NCBI Taxonomy" id="1082931"/>
    <lineage>
        <taxon>Bacteria</taxon>
        <taxon>Pseudomonadati</taxon>
        <taxon>Pseudomonadota</taxon>
        <taxon>Alphaproteobacteria</taxon>
        <taxon>Hyphomicrobiales</taxon>
        <taxon>Devosiaceae</taxon>
        <taxon>Pelagibacterium</taxon>
    </lineage>
</organism>
<accession>G4RG24</accession>
<dbReference type="HOGENOM" id="CLU_1601120_0_0_5"/>
<evidence type="ECO:0000256" key="2">
    <source>
        <dbReference type="SAM" id="SignalP"/>
    </source>
</evidence>
<feature type="compositionally biased region" description="Low complexity" evidence="1">
    <location>
        <begin position="83"/>
        <end position="97"/>
    </location>
</feature>
<dbReference type="PATRIC" id="fig|1082931.4.peg.1998"/>
<dbReference type="Proteomes" id="UP000008850">
    <property type="component" value="Chromosome"/>
</dbReference>
<dbReference type="STRING" id="1082931.KKY_2028"/>
<reference evidence="3 4" key="1">
    <citation type="journal article" date="2012" name="J. Bacteriol.">
        <title>Complete genome sequence of Pelagibacterium halotolerans B2T.</title>
        <authorList>
            <person name="Huo Y.Y."/>
            <person name="Cheng H."/>
            <person name="Han X.F."/>
            <person name="Jiang X.W."/>
            <person name="Sun C."/>
            <person name="Zhang X.Q."/>
            <person name="Zhu X.F."/>
            <person name="Liu Y.F."/>
            <person name="Li P.F."/>
            <person name="Ni P.X."/>
            <person name="Wu M."/>
        </authorList>
    </citation>
    <scope>NUCLEOTIDE SEQUENCE [LARGE SCALE GENOMIC DNA]</scope>
    <source>
        <strain evidence="4">DSM 22347 / JCM 15775 / CGMCC 1.7692 / B2</strain>
    </source>
</reference>
<feature type="region of interest" description="Disordered" evidence="1">
    <location>
        <begin position="22"/>
        <end position="105"/>
    </location>
</feature>
<name>G4RG24_PELHB</name>
<sequence>MRILSIIAFGAILALSPTLAPAQGNSARPDVGPPDNPGLDIAADNAGGGDGSDNAEGAGAIPDPDEAGNGAANAPDIPGNGAGNAASGGAAAGQSAQDRATRAVRTGQAVPLDRVLGPALEQNGGTLIDTRLFTVDGFLLYELKILLPDGTLDTLYYYAQTGNPVR</sequence>
<evidence type="ECO:0000313" key="4">
    <source>
        <dbReference type="Proteomes" id="UP000008850"/>
    </source>
</evidence>
<evidence type="ECO:0000313" key="3">
    <source>
        <dbReference type="EMBL" id="AEQ52038.1"/>
    </source>
</evidence>
<dbReference type="RefSeq" id="WP_014131187.1">
    <property type="nucleotide sequence ID" value="NC_016078.1"/>
</dbReference>
<dbReference type="AlphaFoldDB" id="G4RG24"/>